<dbReference type="Pfam" id="PF00696">
    <property type="entry name" value="AA_kinase"/>
    <property type="match status" value="1"/>
</dbReference>
<reference evidence="11 12" key="1">
    <citation type="submission" date="2018-04" db="EMBL/GenBank/DDBJ databases">
        <title>Genomic Encyclopedia of Archaeal and Bacterial Type Strains, Phase II (KMG-II): from individual species to whole genera.</title>
        <authorList>
            <person name="Goeker M."/>
        </authorList>
    </citation>
    <scope>NUCLEOTIDE SEQUENCE [LARGE SCALE GENOMIC DNA]</scope>
    <source>
        <strain evidence="11 12">DSM 45787</strain>
    </source>
</reference>
<dbReference type="GO" id="GO:0005524">
    <property type="term" value="F:ATP binding"/>
    <property type="evidence" value="ECO:0007669"/>
    <property type="project" value="UniProtKB-UniRule"/>
</dbReference>
<sequence>MRLWPVVIKAGGSVLERLHPSFFQELKNGMKSAGPPVIVHGGGPEISRLQKRLGLKTRFVKGLRVTDDEGLKAAEMVLAGTVNKGLTARLRAAGLPAVGLSGVDGALLEVKPKDPSLGWVGEVTEVHPGILFDLLKSGWIPVVASLGVDAEGRRYNVNADTAAGAVARALSARKLVMVTDVPGIRTEGATSRNLPSATPSEVREMVENGTIRGGMIPKVDAALAGLDSGVEEVIIADGSAPGALSGAGTRIRKEVEPLGAVSHLSEK</sequence>
<comment type="caution">
    <text evidence="11">The sequence shown here is derived from an EMBL/GenBank/DDBJ whole genome shotgun (WGS) entry which is preliminary data.</text>
</comment>
<feature type="site" description="Transition state stabilizer" evidence="9">
    <location>
        <position position="218"/>
    </location>
</feature>
<comment type="subcellular location">
    <subcellularLocation>
        <location evidence="9">Cytoplasm</location>
    </subcellularLocation>
</comment>
<evidence type="ECO:0000256" key="2">
    <source>
        <dbReference type="ARBA" id="ARBA00022571"/>
    </source>
</evidence>
<organism evidence="11 12">
    <name type="scientific">Melghirimyces profundicolus</name>
    <dbReference type="NCBI Taxonomy" id="1242148"/>
    <lineage>
        <taxon>Bacteria</taxon>
        <taxon>Bacillati</taxon>
        <taxon>Bacillota</taxon>
        <taxon>Bacilli</taxon>
        <taxon>Bacillales</taxon>
        <taxon>Thermoactinomycetaceae</taxon>
        <taxon>Melghirimyces</taxon>
    </lineage>
</organism>
<dbReference type="SUPFAM" id="SSF53633">
    <property type="entry name" value="Carbamate kinase-like"/>
    <property type="match status" value="1"/>
</dbReference>
<evidence type="ECO:0000256" key="1">
    <source>
        <dbReference type="ARBA" id="ARBA00004828"/>
    </source>
</evidence>
<evidence type="ECO:0000256" key="6">
    <source>
        <dbReference type="ARBA" id="ARBA00022777"/>
    </source>
</evidence>
<feature type="binding site" evidence="9">
    <location>
        <position position="64"/>
    </location>
    <ligand>
        <name>substrate</name>
    </ligand>
</feature>
<gene>
    <name evidence="9" type="primary">argB</name>
    <name evidence="11" type="ORF">C8P63_111118</name>
</gene>
<evidence type="ECO:0000256" key="3">
    <source>
        <dbReference type="ARBA" id="ARBA00022605"/>
    </source>
</evidence>
<dbReference type="InterPro" id="IPR001048">
    <property type="entry name" value="Asp/Glu/Uridylate_kinase"/>
</dbReference>
<name>A0A2T6BUE5_9BACL</name>
<keyword evidence="4 9" id="KW-0808">Transferase</keyword>
<keyword evidence="7 9" id="KW-0067">ATP-binding</keyword>
<dbReference type="InterPro" id="IPR004662">
    <property type="entry name" value="AcgluKinase_fam"/>
</dbReference>
<dbReference type="RefSeq" id="WP_108023530.1">
    <property type="nucleotide sequence ID" value="NZ_QBKR01000011.1"/>
</dbReference>
<evidence type="ECO:0000256" key="4">
    <source>
        <dbReference type="ARBA" id="ARBA00022679"/>
    </source>
</evidence>
<evidence type="ECO:0000259" key="10">
    <source>
        <dbReference type="Pfam" id="PF00696"/>
    </source>
</evidence>
<feature type="binding site" evidence="9">
    <location>
        <begin position="42"/>
        <end position="43"/>
    </location>
    <ligand>
        <name>substrate</name>
    </ligand>
</feature>
<evidence type="ECO:0000313" key="11">
    <source>
        <dbReference type="EMBL" id="PTX59683.1"/>
    </source>
</evidence>
<dbReference type="OrthoDB" id="9803155at2"/>
<dbReference type="AlphaFoldDB" id="A0A2T6BUE5"/>
<feature type="binding site" evidence="9">
    <location>
        <position position="156"/>
    </location>
    <ligand>
        <name>substrate</name>
    </ligand>
</feature>
<feature type="site" description="Transition state stabilizer" evidence="9">
    <location>
        <position position="9"/>
    </location>
</feature>
<evidence type="ECO:0000256" key="9">
    <source>
        <dbReference type="HAMAP-Rule" id="MF_00082"/>
    </source>
</evidence>
<comment type="catalytic activity">
    <reaction evidence="8 9">
        <text>N-acetyl-L-glutamate + ATP = N-acetyl-L-glutamyl 5-phosphate + ADP</text>
        <dbReference type="Rhea" id="RHEA:14629"/>
        <dbReference type="ChEBI" id="CHEBI:30616"/>
        <dbReference type="ChEBI" id="CHEBI:44337"/>
        <dbReference type="ChEBI" id="CHEBI:57936"/>
        <dbReference type="ChEBI" id="CHEBI:456216"/>
        <dbReference type="EC" id="2.7.2.8"/>
    </reaction>
</comment>
<dbReference type="GO" id="GO:0042450">
    <property type="term" value="P:L-arginine biosynthetic process via ornithine"/>
    <property type="evidence" value="ECO:0007669"/>
    <property type="project" value="UniProtKB-UniRule"/>
</dbReference>
<evidence type="ECO:0000256" key="5">
    <source>
        <dbReference type="ARBA" id="ARBA00022741"/>
    </source>
</evidence>
<dbReference type="InterPro" id="IPR037528">
    <property type="entry name" value="ArgB"/>
</dbReference>
<dbReference type="Proteomes" id="UP000244240">
    <property type="component" value="Unassembled WGS sequence"/>
</dbReference>
<evidence type="ECO:0000313" key="12">
    <source>
        <dbReference type="Proteomes" id="UP000244240"/>
    </source>
</evidence>
<evidence type="ECO:0000256" key="7">
    <source>
        <dbReference type="ARBA" id="ARBA00022840"/>
    </source>
</evidence>
<accession>A0A2T6BUE5</accession>
<keyword evidence="3 9" id="KW-0028">Amino-acid biosynthesis</keyword>
<proteinExistence type="inferred from homology"/>
<keyword evidence="6 9" id="KW-0418">Kinase</keyword>
<dbReference type="Gene3D" id="3.40.1160.10">
    <property type="entry name" value="Acetylglutamate kinase-like"/>
    <property type="match status" value="1"/>
</dbReference>
<dbReference type="PIRSF" id="PIRSF000728">
    <property type="entry name" value="NAGK"/>
    <property type="match status" value="1"/>
</dbReference>
<keyword evidence="5 9" id="KW-0547">Nucleotide-binding</keyword>
<dbReference type="PANTHER" id="PTHR23342">
    <property type="entry name" value="N-ACETYLGLUTAMATE SYNTHASE"/>
    <property type="match status" value="1"/>
</dbReference>
<comment type="similarity">
    <text evidence="9">Belongs to the acetylglutamate kinase family. ArgB subfamily.</text>
</comment>
<comment type="pathway">
    <text evidence="1 9">Amino-acid biosynthesis; L-arginine biosynthesis; N(2)-acetyl-L-ornithine from L-glutamate: step 2/4.</text>
</comment>
<dbReference type="CDD" id="cd04238">
    <property type="entry name" value="AAK_NAGK-like"/>
    <property type="match status" value="1"/>
</dbReference>
<dbReference type="EMBL" id="QBKR01000011">
    <property type="protein sequence ID" value="PTX59683.1"/>
    <property type="molecule type" value="Genomic_DNA"/>
</dbReference>
<dbReference type="UniPathway" id="UPA00068">
    <property type="reaction ID" value="UER00107"/>
</dbReference>
<dbReference type="InterPro" id="IPR036393">
    <property type="entry name" value="AceGlu_kinase-like_sf"/>
</dbReference>
<dbReference type="GO" id="GO:0003991">
    <property type="term" value="F:acetylglutamate kinase activity"/>
    <property type="evidence" value="ECO:0007669"/>
    <property type="project" value="UniProtKB-UniRule"/>
</dbReference>
<comment type="function">
    <text evidence="9">Catalyzes the ATP-dependent phosphorylation of N-acetyl-L-glutamate.</text>
</comment>
<feature type="domain" description="Aspartate/glutamate/uridylate kinase" evidence="10">
    <location>
        <begin position="6"/>
        <end position="237"/>
    </location>
</feature>
<protein>
    <recommendedName>
        <fullName evidence="9">Acetylglutamate kinase</fullName>
        <ecNumber evidence="9">2.7.2.8</ecNumber>
    </recommendedName>
    <alternativeName>
        <fullName evidence="9">N-acetyl-L-glutamate 5-phosphotransferase</fullName>
    </alternativeName>
    <alternativeName>
        <fullName evidence="9">NAG kinase</fullName>
        <shortName evidence="9">NAGK</shortName>
    </alternativeName>
</protein>
<dbReference type="GO" id="GO:0005737">
    <property type="term" value="C:cytoplasm"/>
    <property type="evidence" value="ECO:0007669"/>
    <property type="project" value="UniProtKB-SubCell"/>
</dbReference>
<keyword evidence="9" id="KW-0963">Cytoplasm</keyword>
<keyword evidence="2 9" id="KW-0055">Arginine biosynthesis</keyword>
<dbReference type="HAMAP" id="MF_00082">
    <property type="entry name" value="ArgB"/>
    <property type="match status" value="1"/>
</dbReference>
<evidence type="ECO:0000256" key="8">
    <source>
        <dbReference type="ARBA" id="ARBA00048141"/>
    </source>
</evidence>
<dbReference type="NCBIfam" id="TIGR00761">
    <property type="entry name" value="argB"/>
    <property type="match status" value="1"/>
</dbReference>
<dbReference type="FunFam" id="3.40.1160.10:FF:000004">
    <property type="entry name" value="Acetylglutamate kinase"/>
    <property type="match status" value="1"/>
</dbReference>
<dbReference type="EC" id="2.7.2.8" evidence="9"/>
<dbReference type="PANTHER" id="PTHR23342:SF0">
    <property type="entry name" value="N-ACETYLGLUTAMATE SYNTHASE, MITOCHONDRIAL"/>
    <property type="match status" value="1"/>
</dbReference>
<keyword evidence="12" id="KW-1185">Reference proteome</keyword>